<reference evidence="2 3" key="1">
    <citation type="submission" date="2024-04" db="EMBL/GenBank/DDBJ databases">
        <title>Phyllosticta paracitricarpa is synonymous to the EU quarantine fungus P. citricarpa based on phylogenomic analyses.</title>
        <authorList>
            <consortium name="Lawrence Berkeley National Laboratory"/>
            <person name="Van ingen-buijs V.A."/>
            <person name="Van westerhoven A.C."/>
            <person name="Haridas S."/>
            <person name="Skiadas P."/>
            <person name="Martin F."/>
            <person name="Groenewald J.Z."/>
            <person name="Crous P.W."/>
            <person name="Seidl M.F."/>
        </authorList>
    </citation>
    <scope>NUCLEOTIDE SEQUENCE [LARGE SCALE GENOMIC DNA]</scope>
    <source>
        <strain evidence="2 3">CPC 17464</strain>
    </source>
</reference>
<dbReference type="RefSeq" id="XP_066658413.1">
    <property type="nucleotide sequence ID" value="XM_066797938.1"/>
</dbReference>
<keyword evidence="3" id="KW-1185">Reference proteome</keyword>
<feature type="compositionally biased region" description="Polar residues" evidence="1">
    <location>
        <begin position="7"/>
        <end position="18"/>
    </location>
</feature>
<sequence length="530" mass="59353">MAPTPSAKASESSTSIRNASGAPECSKTSTLSISQQKSRLLKVVRKWLGPVDEWMPRSVDVPTCLEDWSLSLLQVLSHTCRNLKTPEACRHFGLLLQRSMEDTNRNQLEESDVRKIARRLKERHSFVNAIRAIWGTDSSVWLGREFEFQARDPMTWPTDVLEVLLNLARQAPTPGRHLRAKRIVYRIAATDMDMLQEEGWNFLPLHVHHVELSCQSFEKLWPASTNTNLVGTLRHRAANSAPDSIEDFGAYDQLSPEDQASADHAVLAAYQNALNRRGAGYGSSRHGPTICTCEFAETPGLGRYTPNKGKLWKGPDVDGQKRSYGKVSRKQSYMRILESHYRCTFAEFLDIPRLRPEEAFYFAEDTLKALVQLKDEFLDLPLETVREALEKQNEMANNEKTSKNKSTFHNITRRVVTDTRAVLRAEAESKAPEAATEDPTHTEEHAHAGEHVEVTVEPAATETAAREAVATESAATEAAAAEVTKAAEAAVEVAQDNFDDPDSSQSSLFNDRPRKRKRVDSVMKIQETTA</sequence>
<evidence type="ECO:0000256" key="1">
    <source>
        <dbReference type="SAM" id="MobiDB-lite"/>
    </source>
</evidence>
<protein>
    <submittedName>
        <fullName evidence="2">Uncharacterized protein</fullName>
    </submittedName>
</protein>
<feature type="region of interest" description="Disordered" evidence="1">
    <location>
        <begin position="426"/>
        <end position="452"/>
    </location>
</feature>
<evidence type="ECO:0000313" key="3">
    <source>
        <dbReference type="Proteomes" id="UP001360953"/>
    </source>
</evidence>
<dbReference type="Proteomes" id="UP001360953">
    <property type="component" value="Unassembled WGS sequence"/>
</dbReference>
<accession>A0ABR1M521</accession>
<proteinExistence type="predicted"/>
<feature type="region of interest" description="Disordered" evidence="1">
    <location>
        <begin position="492"/>
        <end position="530"/>
    </location>
</feature>
<name>A0ABR1M521_9PEZI</name>
<comment type="caution">
    <text evidence="2">The sequence shown here is derived from an EMBL/GenBank/DDBJ whole genome shotgun (WGS) entry which is preliminary data.</text>
</comment>
<feature type="compositionally biased region" description="Basic and acidic residues" evidence="1">
    <location>
        <begin position="438"/>
        <end position="452"/>
    </location>
</feature>
<organism evidence="2 3">
    <name type="scientific">Phyllosticta citribraziliensis</name>
    <dbReference type="NCBI Taxonomy" id="989973"/>
    <lineage>
        <taxon>Eukaryota</taxon>
        <taxon>Fungi</taxon>
        <taxon>Dikarya</taxon>
        <taxon>Ascomycota</taxon>
        <taxon>Pezizomycotina</taxon>
        <taxon>Dothideomycetes</taxon>
        <taxon>Dothideomycetes incertae sedis</taxon>
        <taxon>Botryosphaeriales</taxon>
        <taxon>Phyllostictaceae</taxon>
        <taxon>Phyllosticta</taxon>
    </lineage>
</organism>
<evidence type="ECO:0000313" key="2">
    <source>
        <dbReference type="EMBL" id="KAK7542120.1"/>
    </source>
</evidence>
<dbReference type="EMBL" id="JBBPEH010000002">
    <property type="protein sequence ID" value="KAK7542120.1"/>
    <property type="molecule type" value="Genomic_DNA"/>
</dbReference>
<dbReference type="GeneID" id="92030844"/>
<feature type="region of interest" description="Disordered" evidence="1">
    <location>
        <begin position="1"/>
        <end position="30"/>
    </location>
</feature>
<gene>
    <name evidence="2" type="ORF">J3D65DRAFT_599913</name>
</gene>